<dbReference type="InterPro" id="IPR000836">
    <property type="entry name" value="PRTase_dom"/>
</dbReference>
<evidence type="ECO:0000259" key="2">
    <source>
        <dbReference type="Pfam" id="PF00156"/>
    </source>
</evidence>
<sequence length="302" mass="35404">MINNLKISIPIEEAEVNDVGNYFELLKLPGEFLLIQQEDSQFYFLCTNDCPIEKICLLFDWYIVSRDRFNGSLLIGAGLAGEDHAEGEVYRLKDEQTLSLWRDILHFTFMSDFVRQFFPYTNHFKGKLQVDNALCFYIHDYHPVSHQKEISTYQKKVSNLVFRFKEGKQSALVAKLFSLAILRMPFFKELENPVLIPIPAATRERNIQRFARFNYILAKRLKIEDGFKAIWIKEDREQMKGQTHRDKIFNLDFNTRYIKGKNVLLVDDIFTTGDSFVQMKRKLIELGARSVIGLFFGKTILK</sequence>
<dbReference type="SUPFAM" id="SSF53271">
    <property type="entry name" value="PRTase-like"/>
    <property type="match status" value="1"/>
</dbReference>
<accession>A0ABV9KV38</accession>
<proteinExistence type="inferred from homology"/>
<gene>
    <name evidence="3" type="ORF">ACFO6W_09480</name>
</gene>
<reference evidence="4" key="1">
    <citation type="journal article" date="2019" name="Int. J. Syst. Evol. Microbiol.">
        <title>The Global Catalogue of Microorganisms (GCM) 10K type strain sequencing project: providing services to taxonomists for standard genome sequencing and annotation.</title>
        <authorList>
            <consortium name="The Broad Institute Genomics Platform"/>
            <consortium name="The Broad Institute Genome Sequencing Center for Infectious Disease"/>
            <person name="Wu L."/>
            <person name="Ma J."/>
        </authorList>
    </citation>
    <scope>NUCLEOTIDE SEQUENCE [LARGE SCALE GENOMIC DNA]</scope>
    <source>
        <strain evidence="4">CCUG 66188</strain>
    </source>
</reference>
<evidence type="ECO:0000313" key="3">
    <source>
        <dbReference type="EMBL" id="MFC4673923.1"/>
    </source>
</evidence>
<dbReference type="Pfam" id="PF00156">
    <property type="entry name" value="Pribosyltran"/>
    <property type="match status" value="1"/>
</dbReference>
<evidence type="ECO:0000256" key="1">
    <source>
        <dbReference type="ARBA" id="ARBA00008007"/>
    </source>
</evidence>
<protein>
    <submittedName>
        <fullName evidence="3">ComF family protein</fullName>
    </submittedName>
</protein>
<dbReference type="Gene3D" id="3.40.50.2020">
    <property type="match status" value="1"/>
</dbReference>
<keyword evidence="4" id="KW-1185">Reference proteome</keyword>
<dbReference type="CDD" id="cd06223">
    <property type="entry name" value="PRTases_typeI"/>
    <property type="match status" value="1"/>
</dbReference>
<organism evidence="3 4">
    <name type="scientific">Dysgonomonas termitidis</name>
    <dbReference type="NCBI Taxonomy" id="1516126"/>
    <lineage>
        <taxon>Bacteria</taxon>
        <taxon>Pseudomonadati</taxon>
        <taxon>Bacteroidota</taxon>
        <taxon>Bacteroidia</taxon>
        <taxon>Bacteroidales</taxon>
        <taxon>Dysgonomonadaceae</taxon>
        <taxon>Dysgonomonas</taxon>
    </lineage>
</organism>
<dbReference type="InterPro" id="IPR051910">
    <property type="entry name" value="ComF/GntX_DNA_util-trans"/>
</dbReference>
<name>A0ABV9KV38_9BACT</name>
<dbReference type="InterPro" id="IPR029057">
    <property type="entry name" value="PRTase-like"/>
</dbReference>
<dbReference type="PANTHER" id="PTHR47505">
    <property type="entry name" value="DNA UTILIZATION PROTEIN YHGH"/>
    <property type="match status" value="1"/>
</dbReference>
<dbReference type="Proteomes" id="UP001596023">
    <property type="component" value="Unassembled WGS sequence"/>
</dbReference>
<comment type="similarity">
    <text evidence="1">Belongs to the ComF/GntX family.</text>
</comment>
<feature type="domain" description="Phosphoribosyltransferase" evidence="2">
    <location>
        <begin position="213"/>
        <end position="292"/>
    </location>
</feature>
<dbReference type="PANTHER" id="PTHR47505:SF1">
    <property type="entry name" value="DNA UTILIZATION PROTEIN YHGH"/>
    <property type="match status" value="1"/>
</dbReference>
<evidence type="ECO:0000313" key="4">
    <source>
        <dbReference type="Proteomes" id="UP001596023"/>
    </source>
</evidence>
<comment type="caution">
    <text evidence="3">The sequence shown here is derived from an EMBL/GenBank/DDBJ whole genome shotgun (WGS) entry which is preliminary data.</text>
</comment>
<dbReference type="RefSeq" id="WP_379995688.1">
    <property type="nucleotide sequence ID" value="NZ_JBHSGN010000064.1"/>
</dbReference>
<dbReference type="EMBL" id="JBHSGN010000064">
    <property type="protein sequence ID" value="MFC4673923.1"/>
    <property type="molecule type" value="Genomic_DNA"/>
</dbReference>